<name>A0A0C2CQ84_9BILA</name>
<dbReference type="Proteomes" id="UP000054047">
    <property type="component" value="Unassembled WGS sequence"/>
</dbReference>
<dbReference type="InterPro" id="IPR029058">
    <property type="entry name" value="AB_hydrolase_fold"/>
</dbReference>
<dbReference type="InterPro" id="IPR002921">
    <property type="entry name" value="Fungal_lipase-type"/>
</dbReference>
<keyword evidence="3" id="KW-1185">Reference proteome</keyword>
<accession>A0A0C2CQ84</accession>
<dbReference type="EMBL" id="KN732565">
    <property type="protein sequence ID" value="KIH58908.1"/>
    <property type="molecule type" value="Genomic_DNA"/>
</dbReference>
<sequence>MINSRLTNYYFKALRSINVRCDKWAVDTCSGYVAVNHADKAIMMAFRGTVGQLQLLVESESTVFEKKTPWIAGGSVSTYFYNAFTSVWNGGIKDDFLSTTHKYQDYELWIVGHSLGGAMASLAASYIEKTKLFDGNKMKLVTFGQPRTGDKKFADAHGNQKIGNIPHPVLQKFYNSNV</sequence>
<dbReference type="SUPFAM" id="SSF53474">
    <property type="entry name" value="alpha/beta-Hydrolases"/>
    <property type="match status" value="1"/>
</dbReference>
<dbReference type="GO" id="GO:0006629">
    <property type="term" value="P:lipid metabolic process"/>
    <property type="evidence" value="ECO:0007669"/>
    <property type="project" value="InterPro"/>
</dbReference>
<proteinExistence type="predicted"/>
<organism evidence="2 3">
    <name type="scientific">Ancylostoma duodenale</name>
    <dbReference type="NCBI Taxonomy" id="51022"/>
    <lineage>
        <taxon>Eukaryota</taxon>
        <taxon>Metazoa</taxon>
        <taxon>Ecdysozoa</taxon>
        <taxon>Nematoda</taxon>
        <taxon>Chromadorea</taxon>
        <taxon>Rhabditida</taxon>
        <taxon>Rhabditina</taxon>
        <taxon>Rhabditomorpha</taxon>
        <taxon>Strongyloidea</taxon>
        <taxon>Ancylostomatidae</taxon>
        <taxon>Ancylostomatinae</taxon>
        <taxon>Ancylostoma</taxon>
    </lineage>
</organism>
<feature type="domain" description="Fungal lipase-type" evidence="1">
    <location>
        <begin position="44"/>
        <end position="160"/>
    </location>
</feature>
<dbReference type="PANTHER" id="PTHR45908">
    <property type="entry name" value="PROTEIN CBG11750-RELATED"/>
    <property type="match status" value="1"/>
</dbReference>
<dbReference type="CDD" id="cd00519">
    <property type="entry name" value="Lipase_3"/>
    <property type="match status" value="1"/>
</dbReference>
<dbReference type="OrthoDB" id="426718at2759"/>
<dbReference type="AlphaFoldDB" id="A0A0C2CQ84"/>
<dbReference type="PANTHER" id="PTHR45908:SF8">
    <property type="entry name" value="FUNGAL LIPASE-LIKE DOMAIN-CONTAINING PROTEIN"/>
    <property type="match status" value="1"/>
</dbReference>
<reference evidence="2 3" key="1">
    <citation type="submission" date="2013-12" db="EMBL/GenBank/DDBJ databases">
        <title>Draft genome of the parsitic nematode Ancylostoma duodenale.</title>
        <authorList>
            <person name="Mitreva M."/>
        </authorList>
    </citation>
    <scope>NUCLEOTIDE SEQUENCE [LARGE SCALE GENOMIC DNA]</scope>
    <source>
        <strain evidence="2 3">Zhejiang</strain>
    </source>
</reference>
<dbReference type="Pfam" id="PF01764">
    <property type="entry name" value="Lipase_3"/>
    <property type="match status" value="1"/>
</dbReference>
<evidence type="ECO:0000313" key="3">
    <source>
        <dbReference type="Proteomes" id="UP000054047"/>
    </source>
</evidence>
<dbReference type="Gene3D" id="3.40.50.1820">
    <property type="entry name" value="alpha/beta hydrolase"/>
    <property type="match status" value="1"/>
</dbReference>
<protein>
    <submittedName>
        <fullName evidence="2">Triacylglycerol lipase</fullName>
    </submittedName>
</protein>
<evidence type="ECO:0000313" key="2">
    <source>
        <dbReference type="EMBL" id="KIH58908.1"/>
    </source>
</evidence>
<evidence type="ECO:0000259" key="1">
    <source>
        <dbReference type="Pfam" id="PF01764"/>
    </source>
</evidence>
<gene>
    <name evidence="2" type="ORF">ANCDUO_10876</name>
</gene>